<dbReference type="GO" id="GO:0005509">
    <property type="term" value="F:calcium ion binding"/>
    <property type="evidence" value="ECO:0007669"/>
    <property type="project" value="InterPro"/>
</dbReference>
<accession>A0A853I589</accession>
<reference evidence="2 3" key="1">
    <citation type="submission" date="2020-07" db="EMBL/GenBank/DDBJ databases">
        <title>Endozoicomonas sp. nov., isolated from sediment.</title>
        <authorList>
            <person name="Gu T."/>
        </authorList>
    </citation>
    <scope>NUCLEOTIDE SEQUENCE [LARGE SCALE GENOMIC DNA]</scope>
    <source>
        <strain evidence="2 3">SM1973</strain>
    </source>
</reference>
<dbReference type="Proteomes" id="UP000569732">
    <property type="component" value="Unassembled WGS sequence"/>
</dbReference>
<comment type="caution">
    <text evidence="2">The sequence shown here is derived from an EMBL/GenBank/DDBJ whole genome shotgun (WGS) entry which is preliminary data.</text>
</comment>
<keyword evidence="3" id="KW-1185">Reference proteome</keyword>
<evidence type="ECO:0000259" key="1">
    <source>
        <dbReference type="PROSITE" id="PS51236"/>
    </source>
</evidence>
<dbReference type="SUPFAM" id="SSF49899">
    <property type="entry name" value="Concanavalin A-like lectins/glucanases"/>
    <property type="match status" value="1"/>
</dbReference>
<dbReference type="InterPro" id="IPR013320">
    <property type="entry name" value="ConA-like_dom_sf"/>
</dbReference>
<dbReference type="Pfam" id="PF05735">
    <property type="entry name" value="TSP_C"/>
    <property type="match status" value="1"/>
</dbReference>
<dbReference type="Gene3D" id="2.60.120.200">
    <property type="match status" value="1"/>
</dbReference>
<evidence type="ECO:0000313" key="2">
    <source>
        <dbReference type="EMBL" id="NYZ64757.1"/>
    </source>
</evidence>
<feature type="domain" description="TSP C-terminal" evidence="1">
    <location>
        <begin position="1"/>
        <end position="125"/>
    </location>
</feature>
<dbReference type="EMBL" id="JACCKB010000002">
    <property type="protein sequence ID" value="NYZ64757.1"/>
    <property type="molecule type" value="Genomic_DNA"/>
</dbReference>
<dbReference type="GO" id="GO:0007155">
    <property type="term" value="P:cell adhesion"/>
    <property type="evidence" value="ECO:0007669"/>
    <property type="project" value="InterPro"/>
</dbReference>
<dbReference type="GO" id="GO:0005576">
    <property type="term" value="C:extracellular region"/>
    <property type="evidence" value="ECO:0007669"/>
    <property type="project" value="InterPro"/>
</dbReference>
<organism evidence="2 3">
    <name type="scientific">Spartinivicinus marinus</name>
    <dbReference type="NCBI Taxonomy" id="2994442"/>
    <lineage>
        <taxon>Bacteria</taxon>
        <taxon>Pseudomonadati</taxon>
        <taxon>Pseudomonadota</taxon>
        <taxon>Gammaproteobacteria</taxon>
        <taxon>Oceanospirillales</taxon>
        <taxon>Zooshikellaceae</taxon>
        <taxon>Spartinivicinus</taxon>
    </lineage>
</organism>
<dbReference type="InterPro" id="IPR008859">
    <property type="entry name" value="Thrombospondin_C"/>
</dbReference>
<protein>
    <recommendedName>
        <fullName evidence="1">TSP C-terminal domain-containing protein</fullName>
    </recommendedName>
</protein>
<gene>
    <name evidence="2" type="ORF">H0A36_01980</name>
</gene>
<dbReference type="AlphaFoldDB" id="A0A853I589"/>
<evidence type="ECO:0000313" key="3">
    <source>
        <dbReference type="Proteomes" id="UP000569732"/>
    </source>
</evidence>
<sequence>MDWKSRSQGYRGTAKEGFTIRKISAPSAVDLTLEDFWSSAGTNRATILDSLYGSQQGWNNGTDYQFLLDFKPGEFSVTVSQGNTELWNTTVADGSYRYGQYGFYNFSQKNVTYSGFTQTGGQVVNNIPEPVPMLLVGLGLLNCLLFRRRKSQ</sequence>
<dbReference type="PROSITE" id="PS51236">
    <property type="entry name" value="TSP_CTER"/>
    <property type="match status" value="1"/>
</dbReference>
<proteinExistence type="predicted"/>
<name>A0A853I589_9GAMM</name>